<comment type="similarity">
    <text evidence="1">Belongs to the glycosyltransferase 32 family.</text>
</comment>
<evidence type="ECO:0000313" key="3">
    <source>
        <dbReference type="EMBL" id="TPX30800.1"/>
    </source>
</evidence>
<evidence type="ECO:0000256" key="1">
    <source>
        <dbReference type="ARBA" id="ARBA00009003"/>
    </source>
</evidence>
<keyword evidence="2" id="KW-0472">Membrane</keyword>
<sequence>MKQKSLIKLLILLVVVLVILNVYYNVPSKQSIDPPLVHFKPVVSPIETLQIPKTVHQTSAKSTLDDRMKSWQDMNPGYDYILWSDAQVDSFVSTEFPEHYLDFARLPKPVYKADLFRYLLLYKLGGIYSDTDTQCLKPISTWTNDAPNMIIGIELDSSEPLPGLKHRLQFVQWTMAASPRHPLMQMVIEHVMRKLQSAPIGALESATEFELETYTGPAIFTEAIYAWLKLEGIEWSALQRLRGPRTIRDVLFLPITSFNPTNTNMGSDGPCNNWAFVMHNFAGSWRADDSKFKLDTLIADRGTVVLQAGDVIAVVDRRRGLVKDEDGREVRFTFVQVTKEIRVGRRVLWQSLFASPWEFDGQRHVKIKQVETTLVKFKQIPESEELEYCLNDIITDTNGSIFRIRVVDIPEGSLFVELKQEDFDTITRWAISARDYGQIWNGAYSLLIVCYLHHQPRQLAKEVQTPIVQPIIHEPTHEGRIPRILHQTGKTGAQFEEKTIVRVNTWKKLNQDWRYRFWTDEEIEVFVRDEFPEYFVAFSRLPRPIFKADVFRYLVILKYGGVYADLDTECLKPISKWTYEHNHVDAIIGMEFTDDEHLEILPETIQFCQWVFAARANHPLIQTVVSYVFERLKGLSTAYMESANEAAVLDITGPVVWTRAVFSYLNRIEKFGKTNLRYMRTSYLYHSVTSENVLVLSTTGFNPTNVWNGAEGPCSPYAMVLHRFSGSWRAADSVFNSTQDSHLISKGTVLFEVGDILPFVDMPPMMDIMTHGRKGNFRFVLVELTRPYQLSYALPWSDLMGKPLEQFSTRALNATSKSIGFLLPHSTTHERRYCLDDLILNGIKQPFVLGVTRRPVRPELVDQLPLGRESSELMVEILEESRRYLSFVSRLTRERKREYGLVWQSSYCLQVEARFENNTCRPPRHFGI</sequence>
<gene>
    <name evidence="3" type="ORF">SmJEL517_g05727</name>
</gene>
<dbReference type="STRING" id="1806994.A0A507BJQ5"/>
<dbReference type="InterPro" id="IPR039367">
    <property type="entry name" value="Och1-like"/>
</dbReference>
<dbReference type="Pfam" id="PF04488">
    <property type="entry name" value="Gly_transf_sug"/>
    <property type="match status" value="2"/>
</dbReference>
<dbReference type="GeneID" id="42006950"/>
<dbReference type="GO" id="GO:0000136">
    <property type="term" value="C:mannan polymerase complex"/>
    <property type="evidence" value="ECO:0007669"/>
    <property type="project" value="TreeGrafter"/>
</dbReference>
<keyword evidence="2" id="KW-0812">Transmembrane</keyword>
<organism evidence="3 4">
    <name type="scientific">Synchytrium microbalum</name>
    <dbReference type="NCBI Taxonomy" id="1806994"/>
    <lineage>
        <taxon>Eukaryota</taxon>
        <taxon>Fungi</taxon>
        <taxon>Fungi incertae sedis</taxon>
        <taxon>Chytridiomycota</taxon>
        <taxon>Chytridiomycota incertae sedis</taxon>
        <taxon>Chytridiomycetes</taxon>
        <taxon>Synchytriales</taxon>
        <taxon>Synchytriaceae</taxon>
        <taxon>Synchytrium</taxon>
    </lineage>
</organism>
<dbReference type="Proteomes" id="UP000319731">
    <property type="component" value="Unassembled WGS sequence"/>
</dbReference>
<evidence type="ECO:0008006" key="5">
    <source>
        <dbReference type="Google" id="ProtNLM"/>
    </source>
</evidence>
<dbReference type="OrthoDB" id="409543at2759"/>
<keyword evidence="4" id="KW-1185">Reference proteome</keyword>
<feature type="transmembrane region" description="Helical" evidence="2">
    <location>
        <begin position="7"/>
        <end position="26"/>
    </location>
</feature>
<dbReference type="EMBL" id="QEAO01000056">
    <property type="protein sequence ID" value="TPX30800.1"/>
    <property type="molecule type" value="Genomic_DNA"/>
</dbReference>
<dbReference type="PANTHER" id="PTHR31834:SF1">
    <property type="entry name" value="INITIATION-SPECIFIC ALPHA-1,6-MANNOSYLTRANSFERASE"/>
    <property type="match status" value="1"/>
</dbReference>
<proteinExistence type="inferred from homology"/>
<dbReference type="RefSeq" id="XP_031022380.1">
    <property type="nucleotide sequence ID" value="XM_031171653.1"/>
</dbReference>
<evidence type="ECO:0000313" key="4">
    <source>
        <dbReference type="Proteomes" id="UP000319731"/>
    </source>
</evidence>
<protein>
    <recommendedName>
        <fullName evidence="5">Alpha 1,4-glycosyltransferase domain-containing protein</fullName>
    </recommendedName>
</protein>
<dbReference type="AlphaFoldDB" id="A0A507BJQ5"/>
<reference evidence="3 4" key="1">
    <citation type="journal article" date="2019" name="Sci. Rep.">
        <title>Comparative genomics of chytrid fungi reveal insights into the obligate biotrophic and pathogenic lifestyle of Synchytrium endobioticum.</title>
        <authorList>
            <person name="van de Vossenberg B.T.L.H."/>
            <person name="Warris S."/>
            <person name="Nguyen H.D.T."/>
            <person name="van Gent-Pelzer M.P.E."/>
            <person name="Joly D.L."/>
            <person name="van de Geest H.C."/>
            <person name="Bonants P.J.M."/>
            <person name="Smith D.S."/>
            <person name="Levesque C.A."/>
            <person name="van der Lee T.A.J."/>
        </authorList>
    </citation>
    <scope>NUCLEOTIDE SEQUENCE [LARGE SCALE GENOMIC DNA]</scope>
    <source>
        <strain evidence="3 4">JEL517</strain>
    </source>
</reference>
<dbReference type="SUPFAM" id="SSF53448">
    <property type="entry name" value="Nucleotide-diphospho-sugar transferases"/>
    <property type="match status" value="2"/>
</dbReference>
<dbReference type="InterPro" id="IPR007577">
    <property type="entry name" value="GlycoTrfase_DXD_sugar-bd_CS"/>
</dbReference>
<dbReference type="Gene3D" id="3.90.550.20">
    <property type="match status" value="2"/>
</dbReference>
<dbReference type="GO" id="GO:0006487">
    <property type="term" value="P:protein N-linked glycosylation"/>
    <property type="evidence" value="ECO:0007669"/>
    <property type="project" value="TreeGrafter"/>
</dbReference>
<comment type="caution">
    <text evidence="3">The sequence shown here is derived from an EMBL/GenBank/DDBJ whole genome shotgun (WGS) entry which is preliminary data.</text>
</comment>
<dbReference type="PANTHER" id="PTHR31834">
    <property type="entry name" value="INITIATION-SPECIFIC ALPHA-1,6-MANNOSYLTRANSFERASE"/>
    <property type="match status" value="1"/>
</dbReference>
<keyword evidence="2" id="KW-1133">Transmembrane helix</keyword>
<name>A0A507BJQ5_9FUNG</name>
<evidence type="ECO:0000256" key="2">
    <source>
        <dbReference type="SAM" id="Phobius"/>
    </source>
</evidence>
<accession>A0A507BJQ5</accession>
<dbReference type="InterPro" id="IPR029044">
    <property type="entry name" value="Nucleotide-diphossugar_trans"/>
</dbReference>
<dbReference type="GO" id="GO:0000009">
    <property type="term" value="F:alpha-1,6-mannosyltransferase activity"/>
    <property type="evidence" value="ECO:0007669"/>
    <property type="project" value="InterPro"/>
</dbReference>